<organism evidence="1 2">
    <name type="scientific">Nitratireductor arenosus</name>
    <dbReference type="NCBI Taxonomy" id="2682096"/>
    <lineage>
        <taxon>Bacteria</taxon>
        <taxon>Pseudomonadati</taxon>
        <taxon>Pseudomonadota</taxon>
        <taxon>Alphaproteobacteria</taxon>
        <taxon>Hyphomicrobiales</taxon>
        <taxon>Phyllobacteriaceae</taxon>
        <taxon>Nitratireductor</taxon>
    </lineage>
</organism>
<accession>A0A844QI61</accession>
<protein>
    <submittedName>
        <fullName evidence="1">Uncharacterized protein</fullName>
    </submittedName>
</protein>
<evidence type="ECO:0000313" key="2">
    <source>
        <dbReference type="Proteomes" id="UP000463224"/>
    </source>
</evidence>
<dbReference type="AlphaFoldDB" id="A0A844QI61"/>
<gene>
    <name evidence="1" type="ORF">GN330_10280</name>
</gene>
<keyword evidence="2" id="KW-1185">Reference proteome</keyword>
<name>A0A844QI61_9HYPH</name>
<comment type="caution">
    <text evidence="1">The sequence shown here is derived from an EMBL/GenBank/DDBJ whole genome shotgun (WGS) entry which is preliminary data.</text>
</comment>
<proteinExistence type="predicted"/>
<dbReference type="Proteomes" id="UP000463224">
    <property type="component" value="Unassembled WGS sequence"/>
</dbReference>
<sequence>MSMMAGIAAARIARHTGAAKVIRVMSSPVVARGLAYSSRFATDAVSQAERAAVRKPFAACGLTDEIAEEGQIDHFTALTGPVPGFLVYFADCTIGHA</sequence>
<evidence type="ECO:0000313" key="1">
    <source>
        <dbReference type="EMBL" id="MVA97631.1"/>
    </source>
</evidence>
<dbReference type="EMBL" id="WPHG01000002">
    <property type="protein sequence ID" value="MVA97631.1"/>
    <property type="molecule type" value="Genomic_DNA"/>
</dbReference>
<dbReference type="RefSeq" id="WP_156712568.1">
    <property type="nucleotide sequence ID" value="NZ_WPHG01000002.1"/>
</dbReference>
<dbReference type="Gene3D" id="3.40.50.720">
    <property type="entry name" value="NAD(P)-binding Rossmann-like Domain"/>
    <property type="match status" value="1"/>
</dbReference>
<reference evidence="1 2" key="1">
    <citation type="submission" date="2019-12" db="EMBL/GenBank/DDBJ databases">
        <title>Nitratireductor arenosus sp. nov., Isolated from sea sand, Jeju island, South Korea.</title>
        <authorList>
            <person name="Kim W."/>
        </authorList>
    </citation>
    <scope>NUCLEOTIDE SEQUENCE [LARGE SCALE GENOMIC DNA]</scope>
    <source>
        <strain evidence="1 2">CAU 1489</strain>
    </source>
</reference>